<evidence type="ECO:0000313" key="2">
    <source>
        <dbReference type="Proteomes" id="UP000093111"/>
    </source>
</evidence>
<accession>A0A1C7P831</accession>
<gene>
    <name evidence="1" type="ORF">ADU59_00200</name>
</gene>
<keyword evidence="1" id="KW-0614">Plasmid</keyword>
<sequence length="135" mass="14832">MQIRRKLRPGEKRQYLAHSLYSAELGAHDPGGYRSTPNGAPDVAALVHPGMVIRTSYGTGGTVIGVEGPYVHVAPDGRDYPHFTIAYVTTERFDRHGKLDRSWINECVAVDGRILKLLEANLDEVFIEGALSGSR</sequence>
<dbReference type="Proteomes" id="UP000093111">
    <property type="component" value="Plasmid pF5.1a"/>
</dbReference>
<protein>
    <submittedName>
        <fullName evidence="1">Uncharacterized protein</fullName>
    </submittedName>
</protein>
<proteinExistence type="predicted"/>
<dbReference type="EMBL" id="LGLV01000001">
    <property type="protein sequence ID" value="OBZ97485.1"/>
    <property type="molecule type" value="Genomic_DNA"/>
</dbReference>
<dbReference type="OrthoDB" id="8410128at2"/>
<keyword evidence="2" id="KW-1185">Reference proteome</keyword>
<reference evidence="1 2" key="1">
    <citation type="journal article" date="2016" name="Syst. Appl. Microbiol.">
        <title>Pararhizobium polonicum sp. nov. isolated from tumors on stone fruit rootstocks.</title>
        <authorList>
            <person name="Pulawska J."/>
            <person name="Kuzmanovic N."/>
            <person name="Willems A."/>
            <person name="Pothier J.F."/>
        </authorList>
    </citation>
    <scope>NUCLEOTIDE SEQUENCE [LARGE SCALE GENOMIC DNA]</scope>
    <source>
        <strain evidence="1 2">F5.1</strain>
        <plasmid evidence="1">pF5.1a</plasmid>
    </source>
</reference>
<evidence type="ECO:0000313" key="1">
    <source>
        <dbReference type="EMBL" id="OBZ97485.1"/>
    </source>
</evidence>
<comment type="caution">
    <text evidence="1">The sequence shown here is derived from an EMBL/GenBank/DDBJ whole genome shotgun (WGS) entry which is preliminary data.</text>
</comment>
<dbReference type="AlphaFoldDB" id="A0A1C7P831"/>
<name>A0A1C7P831_9HYPH</name>
<geneLocation type="plasmid" evidence="2">
    <name>pf5.1a</name>
</geneLocation>
<organism evidence="1 2">
    <name type="scientific">Pararhizobium polonicum</name>
    <dbReference type="NCBI Taxonomy" id="1612624"/>
    <lineage>
        <taxon>Bacteria</taxon>
        <taxon>Pseudomonadati</taxon>
        <taxon>Pseudomonadota</taxon>
        <taxon>Alphaproteobacteria</taxon>
        <taxon>Hyphomicrobiales</taxon>
        <taxon>Rhizobiaceae</taxon>
        <taxon>Rhizobium/Agrobacterium group</taxon>
        <taxon>Pararhizobium</taxon>
    </lineage>
</organism>
<dbReference type="RefSeq" id="WP_068950570.1">
    <property type="nucleotide sequence ID" value="NZ_CM004502.1"/>
</dbReference>
<dbReference type="PATRIC" id="fig|1612624.7.peg.41"/>